<dbReference type="PROSITE" id="PS50268">
    <property type="entry name" value="CADHERIN_2"/>
    <property type="match status" value="1"/>
</dbReference>
<feature type="region of interest" description="Disordered" evidence="3">
    <location>
        <begin position="476"/>
        <end position="495"/>
    </location>
</feature>
<gene>
    <name evidence="8" type="primary">LOC110988641</name>
</gene>
<dbReference type="PANTHER" id="PTHR24273:SF32">
    <property type="entry name" value="HYALIN"/>
    <property type="match status" value="1"/>
</dbReference>
<keyword evidence="2" id="KW-0106">Calcium</keyword>
<dbReference type="Gene3D" id="2.60.40.10">
    <property type="entry name" value="Immunoglobulins"/>
    <property type="match status" value="2"/>
</dbReference>
<keyword evidence="7" id="KW-1185">Reference proteome</keyword>
<accession>A0A8B7ZR59</accession>
<name>A0A8B7ZR59_ACAPL</name>
<dbReference type="PROSITE" id="PS50825">
    <property type="entry name" value="HYR"/>
    <property type="match status" value="7"/>
</dbReference>
<dbReference type="GeneID" id="110988641"/>
<feature type="compositionally biased region" description="Polar residues" evidence="3">
    <location>
        <begin position="91"/>
        <end position="100"/>
    </location>
</feature>
<feature type="domain" description="HYR" evidence="6">
    <location>
        <begin position="199"/>
        <end position="281"/>
    </location>
</feature>
<feature type="compositionally biased region" description="Pro residues" evidence="3">
    <location>
        <begin position="102"/>
        <end position="119"/>
    </location>
</feature>
<dbReference type="AlphaFoldDB" id="A0A8B7ZR59"/>
<organism evidence="7 8">
    <name type="scientific">Acanthaster planci</name>
    <name type="common">Crown-of-thorns starfish</name>
    <dbReference type="NCBI Taxonomy" id="133434"/>
    <lineage>
        <taxon>Eukaryota</taxon>
        <taxon>Metazoa</taxon>
        <taxon>Echinodermata</taxon>
        <taxon>Eleutherozoa</taxon>
        <taxon>Asterozoa</taxon>
        <taxon>Asteroidea</taxon>
        <taxon>Valvatacea</taxon>
        <taxon>Valvatida</taxon>
        <taxon>Acanthasteridae</taxon>
        <taxon>Acanthaster</taxon>
    </lineage>
</organism>
<sequence>MVTKRDNFELDFSLDPVYEYRDPRGFRGSRVFQPSSSRVPLYGPPVAAPAAGLSTPLLLAAVAITIFVLGAVIGIPLAVIFGIVLPNSSTVETPTGSSTTQPPVPQVPDPVIPNTVAPPPRTLLVRCPDDINTNTQQGEAYAIVTWDPPMVLSETEGQVQMMSTVQPNTRFPVGFQRVQYTVTDTASNTGSCSFQVTVVDNEPPSIQCPANRTVPTDPLSISARVFWDPPTITENAGIVTVRQQTDQSGDQFHVGPHVVTIVIHDEANNENRCSFSIVVEDREKPRVTCPAGIVAFTNDPLVGMARATWSAPLVRDNSLGQLVAICTPASGSAFPFGNTPVNCMATDAAGNPGSCMFMVMIRFNDTLPPEFVSCPSDIVVNATQDSASAFVTWIPPNATDNSLQIPTINANTQPDRQYEIGSYQVIYTAMDVEGNSAQCSFQVEVLDSQDPSIMCPDDLIRNTDRGRPDATVILPAPTTSDNSVTSLTVTTNPPGSPVLRIGNHTVTYTVADDSGNTASCDVTVMIRDGEKPTFTRPANTSLPAGPGVSFAIAVLPLPTNLMDNSGEIVRVSTTPANNTMLPIGENIIVYTVSDAFGLSVSFSIQVIVLDNENPSIMCPDDLIQNTDSGRANATVTLPAAPGLCLQMRDIELPSFTRPSNFSLPTVSGESFAIVRLPLLTDVTDNSGQDVNVTTSVPDNSQLPIGIHAIVYTVTDVSGNVVTFTITVTVVDEEAPRFTPPSNFTIPAIGGESFAIVRLPLPTNVADNSGDAVNITTSPANNSMLDIGPHSIVYTLTDSMGRFSMFTIIVTVEDKEDPSIMCPDDIIQDNDRGQGYATITVPDPATVSVSDNSEGQLTTRAELNGTHQFRIGNHTIMYNVTDESGNSMSCTLNITVNDVENPTFTRPVNTSFSAGLGVSFAIAVLPLPTNLMDNSGEVVRVSTTPANNTMLPIGEHIIVYTVSDAFGLSVSFSIQVIVL</sequence>
<dbReference type="KEGG" id="aplc:110988641"/>
<dbReference type="GO" id="GO:0007156">
    <property type="term" value="P:homophilic cell adhesion via plasma membrane adhesion molecules"/>
    <property type="evidence" value="ECO:0007669"/>
    <property type="project" value="InterPro"/>
</dbReference>
<dbReference type="GO" id="GO:0005509">
    <property type="term" value="F:calcium ion binding"/>
    <property type="evidence" value="ECO:0007669"/>
    <property type="project" value="UniProtKB-UniRule"/>
</dbReference>
<reference evidence="8" key="1">
    <citation type="submission" date="2025-08" db="UniProtKB">
        <authorList>
            <consortium name="RefSeq"/>
        </authorList>
    </citation>
    <scope>IDENTIFICATION</scope>
</reference>
<evidence type="ECO:0000256" key="1">
    <source>
        <dbReference type="ARBA" id="ARBA00022737"/>
    </source>
</evidence>
<feature type="domain" description="HYR" evidence="6">
    <location>
        <begin position="648"/>
        <end position="731"/>
    </location>
</feature>
<feature type="domain" description="HYR" evidence="6">
    <location>
        <begin position="448"/>
        <end position="528"/>
    </location>
</feature>
<feature type="transmembrane region" description="Helical" evidence="4">
    <location>
        <begin position="57"/>
        <end position="85"/>
    </location>
</feature>
<dbReference type="InterPro" id="IPR013783">
    <property type="entry name" value="Ig-like_fold"/>
</dbReference>
<feature type="compositionally biased region" description="Polar residues" evidence="3">
    <location>
        <begin position="477"/>
        <end position="493"/>
    </location>
</feature>
<evidence type="ECO:0000259" key="5">
    <source>
        <dbReference type="PROSITE" id="PS50268"/>
    </source>
</evidence>
<evidence type="ECO:0000313" key="7">
    <source>
        <dbReference type="Proteomes" id="UP000694845"/>
    </source>
</evidence>
<evidence type="ECO:0000259" key="6">
    <source>
        <dbReference type="PROSITE" id="PS50825"/>
    </source>
</evidence>
<evidence type="ECO:0000313" key="8">
    <source>
        <dbReference type="RefSeq" id="XP_022108063.1"/>
    </source>
</evidence>
<feature type="region of interest" description="Disordered" evidence="3">
    <location>
        <begin position="91"/>
        <end position="119"/>
    </location>
</feature>
<evidence type="ECO:0000256" key="2">
    <source>
        <dbReference type="PROSITE-ProRule" id="PRU00043"/>
    </source>
</evidence>
<keyword evidence="4" id="KW-1133">Transmembrane helix</keyword>
<dbReference type="PANTHER" id="PTHR24273">
    <property type="entry name" value="FI04643P-RELATED"/>
    <property type="match status" value="1"/>
</dbReference>
<keyword evidence="4" id="KW-0472">Membrane</keyword>
<dbReference type="Proteomes" id="UP000694845">
    <property type="component" value="Unplaced"/>
</dbReference>
<dbReference type="RefSeq" id="XP_022108063.1">
    <property type="nucleotide sequence ID" value="XM_022252371.1"/>
</dbReference>
<feature type="domain" description="HYR" evidence="6">
    <location>
        <begin position="282"/>
        <end position="363"/>
    </location>
</feature>
<dbReference type="Pfam" id="PF02494">
    <property type="entry name" value="HYR"/>
    <property type="match status" value="7"/>
</dbReference>
<evidence type="ECO:0000256" key="3">
    <source>
        <dbReference type="SAM" id="MobiDB-lite"/>
    </source>
</evidence>
<protein>
    <submittedName>
        <fullName evidence="8">Hyalin-like</fullName>
    </submittedName>
</protein>
<feature type="domain" description="Cadherin" evidence="5">
    <location>
        <begin position="847"/>
        <end position="903"/>
    </location>
</feature>
<dbReference type="GO" id="GO:0016020">
    <property type="term" value="C:membrane"/>
    <property type="evidence" value="ECO:0007669"/>
    <property type="project" value="InterPro"/>
</dbReference>
<dbReference type="OrthoDB" id="6515930at2759"/>
<keyword evidence="4" id="KW-0812">Transmembrane</keyword>
<feature type="non-terminal residue" evidence="8">
    <location>
        <position position="978"/>
    </location>
</feature>
<feature type="domain" description="HYR" evidence="6">
    <location>
        <begin position="364"/>
        <end position="447"/>
    </location>
</feature>
<dbReference type="InterPro" id="IPR002126">
    <property type="entry name" value="Cadherin-like_dom"/>
</dbReference>
<dbReference type="InterPro" id="IPR003410">
    <property type="entry name" value="HYR_dom"/>
</dbReference>
<evidence type="ECO:0000256" key="4">
    <source>
        <dbReference type="SAM" id="Phobius"/>
    </source>
</evidence>
<feature type="domain" description="HYR" evidence="6">
    <location>
        <begin position="115"/>
        <end position="198"/>
    </location>
</feature>
<feature type="domain" description="HYR" evidence="6">
    <location>
        <begin position="812"/>
        <end position="897"/>
    </location>
</feature>
<keyword evidence="1" id="KW-0677">Repeat</keyword>
<proteinExistence type="predicted"/>